<sequence>SKVLVIAPAA</sequence>
<keyword id="KW-0903">Direct protein sequencing</keyword>
<protein>
    <submittedName>
        <fullName>HX=C3 homolog</fullName>
    </submittedName>
</protein>
<organism>
    <name type="scientific">Eptatretus burgeri</name>
    <name type="common">Inshore hagfish</name>
    <dbReference type="NCBI Taxonomy" id="7764"/>
    <lineage>
        <taxon>Eukaryota</taxon>
        <taxon>Metazoa</taxon>
        <taxon>Chordata</taxon>
        <taxon>Craniata</taxon>
        <taxon>Vertebrata</taxon>
        <taxon>Cyclostomata</taxon>
        <taxon>Myxini</taxon>
        <taxon>Myxiniformes</taxon>
        <taxon>Myxinidae</taxon>
        <taxon>Eptatretinae</taxon>
        <taxon>Eptatretus</taxon>
    </lineage>
</organism>
<accession>Q9TWX9</accession>
<name>Q9TWX9_EPTBU</name>
<dbReference type="PIR" id="A46491">
    <property type="entry name" value="A46491"/>
</dbReference>
<proteinExistence type="evidence at protein level"/>
<reference key="1">
    <citation type="journal article" date="1992" name="J. Immunol.">
        <title>Isolation and characterization of a protein from hagfish serum that is homologous to the third component of the mammalian complement system.</title>
        <authorList>
            <person name="Fujii T."/>
            <person name="Nakamura T."/>
            <person name="Sekizawa A."/>
            <person name="Tomonaga S."/>
        </authorList>
    </citation>
    <scope>PROTEIN SEQUENCE</scope>
</reference>